<accession>I7M9V4</accession>
<dbReference type="PANTHER" id="PTHR43657">
    <property type="entry name" value="TRYPTOPHAN RNA-BINDING ATTENUATOR PROTEIN-LIKE PROTEIN"/>
    <property type="match status" value="1"/>
</dbReference>
<dbReference type="PANTHER" id="PTHR43657:SF1">
    <property type="entry name" value="ALTERED INHERITANCE OF MITOCHONDRIA PROTEIN 24, MITOCHONDRIAL"/>
    <property type="match status" value="1"/>
</dbReference>
<protein>
    <submittedName>
        <fullName evidence="1">Biogenesis AIM24 protein</fullName>
    </submittedName>
</protein>
<dbReference type="InterPro" id="IPR016031">
    <property type="entry name" value="Trp_RNA-bd_attenuator-like_dom"/>
</dbReference>
<dbReference type="EMBL" id="GG662512">
    <property type="protein sequence ID" value="EAS02890.2"/>
    <property type="molecule type" value="Genomic_DNA"/>
</dbReference>
<dbReference type="OrthoDB" id="1705416at2759"/>
<dbReference type="InParanoid" id="I7M9V4"/>
<gene>
    <name evidence="1" type="ORF">TTHERM_00492430</name>
</gene>
<dbReference type="KEGG" id="tet:TTHERM_00492430"/>
<sequence>MEALIKNIQSAQVSYQILGDDSQILQIILGQNCQIICQTDSILTMSSEIKMDKYRQIKNKNNGIFSRFWNYLTELCELSQNAYYKLSNPTNQILHLELQKRLGKVLVLNGQLFSNLIVKKRSLLAISSFDDIDLKCLEFDIKTIKNNGNYISKQQWLQIKNPDLYFFVQSNRAILEKELGEDEKIIIKQICLIAFSYTCKFSYVQKDKSGYFGNLPSDQIIQISGPGIVFVSNDQISHRFPHYNHNTIYPNLNDID</sequence>
<organism evidence="1 2">
    <name type="scientific">Tetrahymena thermophila (strain SB210)</name>
    <dbReference type="NCBI Taxonomy" id="312017"/>
    <lineage>
        <taxon>Eukaryota</taxon>
        <taxon>Sar</taxon>
        <taxon>Alveolata</taxon>
        <taxon>Ciliophora</taxon>
        <taxon>Intramacronucleata</taxon>
        <taxon>Oligohymenophorea</taxon>
        <taxon>Hymenostomatida</taxon>
        <taxon>Tetrahymenina</taxon>
        <taxon>Tetrahymenidae</taxon>
        <taxon>Tetrahymena</taxon>
    </lineage>
</organism>
<dbReference type="SUPFAM" id="SSF51219">
    <property type="entry name" value="TRAP-like"/>
    <property type="match status" value="1"/>
</dbReference>
<evidence type="ECO:0000313" key="2">
    <source>
        <dbReference type="Proteomes" id="UP000009168"/>
    </source>
</evidence>
<dbReference type="RefSeq" id="XP_001023135.2">
    <property type="nucleotide sequence ID" value="XM_001023135.2"/>
</dbReference>
<proteinExistence type="predicted"/>
<reference evidence="2" key="1">
    <citation type="journal article" date="2006" name="PLoS Biol.">
        <title>Macronuclear genome sequence of the ciliate Tetrahymena thermophila, a model eukaryote.</title>
        <authorList>
            <person name="Eisen J.A."/>
            <person name="Coyne R.S."/>
            <person name="Wu M."/>
            <person name="Wu D."/>
            <person name="Thiagarajan M."/>
            <person name="Wortman J.R."/>
            <person name="Badger J.H."/>
            <person name="Ren Q."/>
            <person name="Amedeo P."/>
            <person name="Jones K.M."/>
            <person name="Tallon L.J."/>
            <person name="Delcher A.L."/>
            <person name="Salzberg S.L."/>
            <person name="Silva J.C."/>
            <person name="Haas B.J."/>
            <person name="Majoros W.H."/>
            <person name="Farzad M."/>
            <person name="Carlton J.M."/>
            <person name="Smith R.K. Jr."/>
            <person name="Garg J."/>
            <person name="Pearlman R.E."/>
            <person name="Karrer K.M."/>
            <person name="Sun L."/>
            <person name="Manning G."/>
            <person name="Elde N.C."/>
            <person name="Turkewitz A.P."/>
            <person name="Asai D.J."/>
            <person name="Wilkes D.E."/>
            <person name="Wang Y."/>
            <person name="Cai H."/>
            <person name="Collins K."/>
            <person name="Stewart B.A."/>
            <person name="Lee S.R."/>
            <person name="Wilamowska K."/>
            <person name="Weinberg Z."/>
            <person name="Ruzzo W.L."/>
            <person name="Wloga D."/>
            <person name="Gaertig J."/>
            <person name="Frankel J."/>
            <person name="Tsao C.-C."/>
            <person name="Gorovsky M.A."/>
            <person name="Keeling P.J."/>
            <person name="Waller R.F."/>
            <person name="Patron N.J."/>
            <person name="Cherry J.M."/>
            <person name="Stover N.A."/>
            <person name="Krieger C.J."/>
            <person name="del Toro C."/>
            <person name="Ryder H.F."/>
            <person name="Williamson S.C."/>
            <person name="Barbeau R.A."/>
            <person name="Hamilton E.P."/>
            <person name="Orias E."/>
        </authorList>
    </citation>
    <scope>NUCLEOTIDE SEQUENCE [LARGE SCALE GENOMIC DNA]</scope>
    <source>
        <strain evidence="2">SB210</strain>
    </source>
</reference>
<evidence type="ECO:0000313" key="1">
    <source>
        <dbReference type="EMBL" id="EAS02890.2"/>
    </source>
</evidence>
<keyword evidence="2" id="KW-1185">Reference proteome</keyword>
<dbReference type="AlphaFoldDB" id="I7M9V4"/>
<dbReference type="InterPro" id="IPR002838">
    <property type="entry name" value="AIM24"/>
</dbReference>
<name>I7M9V4_TETTS</name>
<dbReference type="Pfam" id="PF01987">
    <property type="entry name" value="AIM24"/>
    <property type="match status" value="1"/>
</dbReference>
<dbReference type="GeneID" id="7843231"/>
<dbReference type="Proteomes" id="UP000009168">
    <property type="component" value="Unassembled WGS sequence"/>
</dbReference>
<dbReference type="Gene3D" id="3.60.160.10">
    <property type="entry name" value="Mitochondrial biogenesis AIM24"/>
    <property type="match status" value="1"/>
</dbReference>
<dbReference type="InterPro" id="IPR036983">
    <property type="entry name" value="AIM24_sf"/>
</dbReference>